<dbReference type="GO" id="GO:0008817">
    <property type="term" value="F:corrinoid adenosyltransferase activity"/>
    <property type="evidence" value="ECO:0000318"/>
    <property type="project" value="GO_Central"/>
</dbReference>
<dbReference type="InParanoid" id="B5YN54"/>
<dbReference type="RefSeq" id="XP_002296207.1">
    <property type="nucleotide sequence ID" value="XM_002296171.1"/>
</dbReference>
<dbReference type="InterPro" id="IPR036451">
    <property type="entry name" value="CblAdoTrfase-like_sf"/>
</dbReference>
<evidence type="ECO:0000313" key="12">
    <source>
        <dbReference type="EMBL" id="ACI64924.1"/>
    </source>
</evidence>
<dbReference type="Gene3D" id="1.20.1200.10">
    <property type="entry name" value="Cobalamin adenosyltransferase-like"/>
    <property type="match status" value="1"/>
</dbReference>
<evidence type="ECO:0000256" key="2">
    <source>
        <dbReference type="ARBA" id="ARBA00011233"/>
    </source>
</evidence>
<evidence type="ECO:0000256" key="6">
    <source>
        <dbReference type="ARBA" id="ARBA00051988"/>
    </source>
</evidence>
<protein>
    <recommendedName>
        <fullName evidence="8">Corrinoid adenosyltransferase MMAB</fullName>
    </recommendedName>
    <alternativeName>
        <fullName evidence="9">ATP:co(I)rrinoid adenosyltransferase MMAB</fullName>
    </alternativeName>
</protein>
<keyword evidence="13" id="KW-1185">Reference proteome</keyword>
<dbReference type="OMA" id="HQACTVV"/>
<dbReference type="NCBIfam" id="TIGR00636">
    <property type="entry name" value="PduO_Nterm"/>
    <property type="match status" value="1"/>
</dbReference>
<dbReference type="GO" id="GO:0005524">
    <property type="term" value="F:ATP binding"/>
    <property type="evidence" value="ECO:0007669"/>
    <property type="project" value="UniProtKB-UniRule"/>
</dbReference>
<dbReference type="STRING" id="35128.B5YN54"/>
<dbReference type="PANTHER" id="PTHR12213">
    <property type="entry name" value="CORRINOID ADENOSYLTRANSFERASE"/>
    <property type="match status" value="1"/>
</dbReference>
<feature type="non-terminal residue" evidence="12">
    <location>
        <position position="1"/>
    </location>
</feature>
<dbReference type="SUPFAM" id="SSF89028">
    <property type="entry name" value="Cobalamin adenosyltransferase-like"/>
    <property type="match status" value="1"/>
</dbReference>
<comment type="subunit">
    <text evidence="2">Homotrimer.</text>
</comment>
<dbReference type="PANTHER" id="PTHR12213:SF0">
    <property type="entry name" value="CORRINOID ADENOSYLTRANSFERASE MMAB"/>
    <property type="match status" value="1"/>
</dbReference>
<dbReference type="EMBL" id="CP001160">
    <property type="protein sequence ID" value="ACI64924.1"/>
    <property type="molecule type" value="Genomic_DNA"/>
</dbReference>
<dbReference type="InterPro" id="IPR016030">
    <property type="entry name" value="CblAdoTrfase-like"/>
</dbReference>
<evidence type="ECO:0000256" key="7">
    <source>
        <dbReference type="ARBA" id="ARBA00056747"/>
    </source>
</evidence>
<sequence>YTRKGDAGTSQLFTGERRDKHDDVFEAMGTVDELCSVVGVVYSQLMTSNEALPEQLLDVMSRLFDVGSHIARPAPKQAQQSNTEMVQTKRPFHPHNTDLLEEWIDTMTDQLPELTSFVLPTGSPASAQLHVARTVCRRAERRMVPLVQRDESCDPAALSYVNRLSDYLFTAARYVNYCDGRDEMQYRR</sequence>
<dbReference type="GeneID" id="7444147"/>
<evidence type="ECO:0000313" key="13">
    <source>
        <dbReference type="Proteomes" id="UP000001449"/>
    </source>
</evidence>
<accession>B5YN54</accession>
<evidence type="ECO:0000256" key="4">
    <source>
        <dbReference type="ARBA" id="ARBA00022741"/>
    </source>
</evidence>
<comment type="similarity">
    <text evidence="1 10">Belongs to the Cob(I)alamin adenosyltransferase family.</text>
</comment>
<proteinExistence type="inferred from homology"/>
<dbReference type="InterPro" id="IPR029499">
    <property type="entry name" value="PduO-typ"/>
</dbReference>
<comment type="catalytic activity">
    <reaction evidence="6">
        <text>cob(I)alamin-[corrinoid adenosyltransferase] + ATP = apo-[corrinoid adenosyltransferase] + adenosylcob(III)alamin + triphosphate</text>
        <dbReference type="Rhea" id="RHEA:56796"/>
        <dbReference type="Rhea" id="RHEA-COMP:14743"/>
        <dbReference type="Rhea" id="RHEA-COMP:14744"/>
        <dbReference type="ChEBI" id="CHEBI:18036"/>
        <dbReference type="ChEBI" id="CHEBI:18408"/>
        <dbReference type="ChEBI" id="CHEBI:30616"/>
        <dbReference type="ChEBI" id="CHEBI:60488"/>
        <dbReference type="ChEBI" id="CHEBI:83228"/>
    </reaction>
    <physiologicalReaction direction="left-to-right" evidence="6">
        <dbReference type="Rhea" id="RHEA:56797"/>
    </physiologicalReaction>
</comment>
<evidence type="ECO:0000256" key="1">
    <source>
        <dbReference type="ARBA" id="ARBA00007487"/>
    </source>
</evidence>
<evidence type="ECO:0000256" key="8">
    <source>
        <dbReference type="ARBA" id="ARBA00071654"/>
    </source>
</evidence>
<dbReference type="AlphaFoldDB" id="B5YN54"/>
<dbReference type="eggNOG" id="ENOG502QS64">
    <property type="taxonomic scope" value="Eukaryota"/>
</dbReference>
<gene>
    <name evidence="12" type="ORF">THAPS_263198</name>
</gene>
<evidence type="ECO:0000256" key="9">
    <source>
        <dbReference type="ARBA" id="ARBA00075216"/>
    </source>
</evidence>
<organism evidence="12 13">
    <name type="scientific">Thalassiosira pseudonana</name>
    <name type="common">Marine diatom</name>
    <name type="synonym">Cyclotella nana</name>
    <dbReference type="NCBI Taxonomy" id="35128"/>
    <lineage>
        <taxon>Eukaryota</taxon>
        <taxon>Sar</taxon>
        <taxon>Stramenopiles</taxon>
        <taxon>Ochrophyta</taxon>
        <taxon>Bacillariophyta</taxon>
        <taxon>Coscinodiscophyceae</taxon>
        <taxon>Thalassiosirophycidae</taxon>
        <taxon>Thalassiosirales</taxon>
        <taxon>Thalassiosiraceae</taxon>
        <taxon>Thalassiosira</taxon>
    </lineage>
</organism>
<dbReference type="HOGENOM" id="CLU_083486_0_2_1"/>
<feature type="domain" description="Cobalamin adenosyltransferase-like" evidence="11">
    <location>
        <begin position="1"/>
        <end position="175"/>
    </location>
</feature>
<name>B5YN54_THAPS</name>
<dbReference type="KEGG" id="tps:THAPS_263198"/>
<reference evidence="12 13" key="2">
    <citation type="journal article" date="2008" name="Nature">
        <title>The Phaeodactylum genome reveals the evolutionary history of diatom genomes.</title>
        <authorList>
            <person name="Bowler C."/>
            <person name="Allen A.E."/>
            <person name="Badger J.H."/>
            <person name="Grimwood J."/>
            <person name="Jabbari K."/>
            <person name="Kuo A."/>
            <person name="Maheswari U."/>
            <person name="Martens C."/>
            <person name="Maumus F."/>
            <person name="Otillar R.P."/>
            <person name="Rayko E."/>
            <person name="Salamov A."/>
            <person name="Vandepoele K."/>
            <person name="Beszteri B."/>
            <person name="Gruber A."/>
            <person name="Heijde M."/>
            <person name="Katinka M."/>
            <person name="Mock T."/>
            <person name="Valentin K."/>
            <person name="Verret F."/>
            <person name="Berges J.A."/>
            <person name="Brownlee C."/>
            <person name="Cadoret J.P."/>
            <person name="Chiovitti A."/>
            <person name="Choi C.J."/>
            <person name="Coesel S."/>
            <person name="De Martino A."/>
            <person name="Detter J.C."/>
            <person name="Durkin C."/>
            <person name="Falciatore A."/>
            <person name="Fournet J."/>
            <person name="Haruta M."/>
            <person name="Huysman M.J."/>
            <person name="Jenkins B.D."/>
            <person name="Jiroutova K."/>
            <person name="Jorgensen R.E."/>
            <person name="Joubert Y."/>
            <person name="Kaplan A."/>
            <person name="Kroger N."/>
            <person name="Kroth P.G."/>
            <person name="La Roche J."/>
            <person name="Lindquist E."/>
            <person name="Lommer M."/>
            <person name="Martin-Jezequel V."/>
            <person name="Lopez P.J."/>
            <person name="Lucas S."/>
            <person name="Mangogna M."/>
            <person name="McGinnis K."/>
            <person name="Medlin L.K."/>
            <person name="Montsant A."/>
            <person name="Oudot-Le Secq M.P."/>
            <person name="Napoli C."/>
            <person name="Obornik M."/>
            <person name="Parker M.S."/>
            <person name="Petit J.L."/>
            <person name="Porcel B.M."/>
            <person name="Poulsen N."/>
            <person name="Robison M."/>
            <person name="Rychlewski L."/>
            <person name="Rynearson T.A."/>
            <person name="Schmutz J."/>
            <person name="Shapiro H."/>
            <person name="Siaut M."/>
            <person name="Stanley M."/>
            <person name="Sussman M.R."/>
            <person name="Taylor A.R."/>
            <person name="Vardi A."/>
            <person name="von Dassow P."/>
            <person name="Vyverman W."/>
            <person name="Willis A."/>
            <person name="Wyrwicz L.S."/>
            <person name="Rokhsar D.S."/>
            <person name="Weissenbach J."/>
            <person name="Armbrust E.V."/>
            <person name="Green B.R."/>
            <person name="Van de Peer Y."/>
            <person name="Grigoriev I.V."/>
        </authorList>
    </citation>
    <scope>NUCLEOTIDE SEQUENCE [LARGE SCALE GENOMIC DNA]</scope>
    <source>
        <strain evidence="12 13">CCMP1335</strain>
    </source>
</reference>
<evidence type="ECO:0000256" key="5">
    <source>
        <dbReference type="ARBA" id="ARBA00022840"/>
    </source>
</evidence>
<reference evidence="12 13" key="1">
    <citation type="journal article" date="2004" name="Science">
        <title>The genome of the diatom Thalassiosira pseudonana: ecology, evolution, and metabolism.</title>
        <authorList>
            <person name="Armbrust E.V."/>
            <person name="Berges J.A."/>
            <person name="Bowler C."/>
            <person name="Green B.R."/>
            <person name="Martinez D."/>
            <person name="Putnam N.H."/>
            <person name="Zhou S."/>
            <person name="Allen A.E."/>
            <person name="Apt K.E."/>
            <person name="Bechner M."/>
            <person name="Brzezinski M.A."/>
            <person name="Chaal B.K."/>
            <person name="Chiovitti A."/>
            <person name="Davis A.K."/>
            <person name="Demarest M.S."/>
            <person name="Detter J.C."/>
            <person name="Glavina T."/>
            <person name="Goodstein D."/>
            <person name="Hadi M.Z."/>
            <person name="Hellsten U."/>
            <person name="Hildebrand M."/>
            <person name="Jenkins B.D."/>
            <person name="Jurka J."/>
            <person name="Kapitonov V.V."/>
            <person name="Kroger N."/>
            <person name="Lau W.W."/>
            <person name="Lane T.W."/>
            <person name="Larimer F.W."/>
            <person name="Lippmeier J.C."/>
            <person name="Lucas S."/>
            <person name="Medina M."/>
            <person name="Montsant A."/>
            <person name="Obornik M."/>
            <person name="Parker M.S."/>
            <person name="Palenik B."/>
            <person name="Pazour G.J."/>
            <person name="Richardson P.M."/>
            <person name="Rynearson T.A."/>
            <person name="Saito M.A."/>
            <person name="Schwartz D.C."/>
            <person name="Thamatrakoln K."/>
            <person name="Valentin K."/>
            <person name="Vardi A."/>
            <person name="Wilkerson F.P."/>
            <person name="Rokhsar D.S."/>
        </authorList>
    </citation>
    <scope>NUCLEOTIDE SEQUENCE [LARGE SCALE GENOMIC DNA]</scope>
    <source>
        <strain evidence="12 13">CCMP1335</strain>
    </source>
</reference>
<dbReference type="Pfam" id="PF01923">
    <property type="entry name" value="Cob_adeno_trans"/>
    <property type="match status" value="1"/>
</dbReference>
<feature type="non-terminal residue" evidence="12">
    <location>
        <position position="188"/>
    </location>
</feature>
<dbReference type="PaxDb" id="35128-Thaps263198"/>
<comment type="function">
    <text evidence="7">Converts cob(I)alamin to adenosylcobalamin (adenosylcob(III)alamin), a coenzyme for methylmalonyl-CoA mutase, therefore participates in the final step of the vitamin B12 conversion. Generates adenosylcobalamin (AdoCbl) and directly delivers the cofactor to MUT in a transfer that is stimulated by ATP-binding to MMAB and gated by MMAA.</text>
</comment>
<evidence type="ECO:0000256" key="10">
    <source>
        <dbReference type="RuleBase" id="RU366026"/>
    </source>
</evidence>
<dbReference type="FunFam" id="1.20.1200.10:FF:000001">
    <property type="entry name" value="Cob(I)yrinic acid a,c-diamide adenosyltransferase"/>
    <property type="match status" value="1"/>
</dbReference>
<evidence type="ECO:0000259" key="11">
    <source>
        <dbReference type="Pfam" id="PF01923"/>
    </source>
</evidence>
<evidence type="ECO:0000256" key="3">
    <source>
        <dbReference type="ARBA" id="ARBA00022679"/>
    </source>
</evidence>
<keyword evidence="5 10" id="KW-0067">ATP-binding</keyword>
<keyword evidence="4 10" id="KW-0547">Nucleotide-binding</keyword>
<dbReference type="GO" id="GO:0009235">
    <property type="term" value="P:cobalamin metabolic process"/>
    <property type="evidence" value="ECO:0007669"/>
    <property type="project" value="UniProtKB-ARBA"/>
</dbReference>
<dbReference type="Proteomes" id="UP000001449">
    <property type="component" value="Chromosome 7"/>
</dbReference>
<keyword evidence="3 10" id="KW-0808">Transferase</keyword>